<proteinExistence type="predicted"/>
<dbReference type="RefSeq" id="WP_345718885.1">
    <property type="nucleotide sequence ID" value="NZ_BAAAZO010000012.1"/>
</dbReference>
<evidence type="ECO:0000259" key="2">
    <source>
        <dbReference type="Pfam" id="PF19694"/>
    </source>
</evidence>
<name>A0ABP7ASJ0_9ACTN</name>
<evidence type="ECO:0000313" key="4">
    <source>
        <dbReference type="Proteomes" id="UP001501074"/>
    </source>
</evidence>
<dbReference type="InterPro" id="IPR045676">
    <property type="entry name" value="DUF6194"/>
</dbReference>
<dbReference type="Proteomes" id="UP001501074">
    <property type="component" value="Unassembled WGS sequence"/>
</dbReference>
<feature type="region of interest" description="Disordered" evidence="1">
    <location>
        <begin position="87"/>
        <end position="109"/>
    </location>
</feature>
<gene>
    <name evidence="3" type="ORF">GCM10022223_67170</name>
</gene>
<accession>A0ABP7ASJ0</accession>
<sequence length="153" mass="16056">MTADEIIAFVQSLGDVHVQRPAPGDGSPQIAWGDVFVYYSPEGGLPRAQPFVTVVTKDYPDEPPAGLNAEGAFRVNVAAGLDAFRARLGRDPKDPAGQGEPAPGTPGAVTAHPTYAVLGWLAVVNPDDADDVRALVTTAHGLAKDRFDRRAAV</sequence>
<protein>
    <recommendedName>
        <fullName evidence="2">DUF6194 domain-containing protein</fullName>
    </recommendedName>
</protein>
<evidence type="ECO:0000256" key="1">
    <source>
        <dbReference type="SAM" id="MobiDB-lite"/>
    </source>
</evidence>
<evidence type="ECO:0000313" key="3">
    <source>
        <dbReference type="EMBL" id="GAA3638691.1"/>
    </source>
</evidence>
<feature type="domain" description="DUF6194" evidence="2">
    <location>
        <begin position="1"/>
        <end position="151"/>
    </location>
</feature>
<organism evidence="3 4">
    <name type="scientific">Kineosporia mesophila</name>
    <dbReference type="NCBI Taxonomy" id="566012"/>
    <lineage>
        <taxon>Bacteria</taxon>
        <taxon>Bacillati</taxon>
        <taxon>Actinomycetota</taxon>
        <taxon>Actinomycetes</taxon>
        <taxon>Kineosporiales</taxon>
        <taxon>Kineosporiaceae</taxon>
        <taxon>Kineosporia</taxon>
    </lineage>
</organism>
<reference evidence="4" key="1">
    <citation type="journal article" date="2019" name="Int. J. Syst. Evol. Microbiol.">
        <title>The Global Catalogue of Microorganisms (GCM) 10K type strain sequencing project: providing services to taxonomists for standard genome sequencing and annotation.</title>
        <authorList>
            <consortium name="The Broad Institute Genomics Platform"/>
            <consortium name="The Broad Institute Genome Sequencing Center for Infectious Disease"/>
            <person name="Wu L."/>
            <person name="Ma J."/>
        </authorList>
    </citation>
    <scope>NUCLEOTIDE SEQUENCE [LARGE SCALE GENOMIC DNA]</scope>
    <source>
        <strain evidence="4">JCM 16902</strain>
    </source>
</reference>
<dbReference type="Pfam" id="PF19694">
    <property type="entry name" value="DUF6194"/>
    <property type="match status" value="1"/>
</dbReference>
<dbReference type="EMBL" id="BAAAZO010000012">
    <property type="protein sequence ID" value="GAA3638691.1"/>
    <property type="molecule type" value="Genomic_DNA"/>
</dbReference>
<comment type="caution">
    <text evidence="3">The sequence shown here is derived from an EMBL/GenBank/DDBJ whole genome shotgun (WGS) entry which is preliminary data.</text>
</comment>
<keyword evidence="4" id="KW-1185">Reference proteome</keyword>